<dbReference type="InterPro" id="IPR000253">
    <property type="entry name" value="FHA_dom"/>
</dbReference>
<comment type="caution">
    <text evidence="3">The sequence shown here is derived from an EMBL/GenBank/DDBJ whole genome shotgun (WGS) entry which is preliminary data.</text>
</comment>
<evidence type="ECO:0000259" key="1">
    <source>
        <dbReference type="PROSITE" id="PS50006"/>
    </source>
</evidence>
<feature type="domain" description="Guanylate cyclase" evidence="2">
    <location>
        <begin position="6"/>
        <end position="121"/>
    </location>
</feature>
<dbReference type="AlphaFoldDB" id="A0A1Q8YB64"/>
<dbReference type="Gene3D" id="3.30.70.1230">
    <property type="entry name" value="Nucleotide cyclase"/>
    <property type="match status" value="1"/>
</dbReference>
<dbReference type="InterPro" id="IPR008984">
    <property type="entry name" value="SMAD_FHA_dom_sf"/>
</dbReference>
<keyword evidence="4" id="KW-1185">Reference proteome</keyword>
<name>A0A1Q8YB64_9BURK</name>
<dbReference type="RefSeq" id="WP_075587520.1">
    <property type="nucleotide sequence ID" value="NZ_MSYM01000017.1"/>
</dbReference>
<dbReference type="SUPFAM" id="SSF55073">
    <property type="entry name" value="Nucleotide cyclase"/>
    <property type="match status" value="1"/>
</dbReference>
<dbReference type="CDD" id="cd00060">
    <property type="entry name" value="FHA"/>
    <property type="match status" value="1"/>
</dbReference>
<protein>
    <submittedName>
        <fullName evidence="3">Putative Adenylate/ guanylate cyclase</fullName>
    </submittedName>
</protein>
<dbReference type="PANTHER" id="PTHR43081">
    <property type="entry name" value="ADENYLATE CYCLASE, TERMINAL-DIFFERENTIATION SPECIFIC-RELATED"/>
    <property type="match status" value="1"/>
</dbReference>
<dbReference type="SUPFAM" id="SSF49879">
    <property type="entry name" value="SMAD/FHA domain"/>
    <property type="match status" value="1"/>
</dbReference>
<dbReference type="Gene3D" id="2.60.200.20">
    <property type="match status" value="1"/>
</dbReference>
<evidence type="ECO:0000259" key="2">
    <source>
        <dbReference type="PROSITE" id="PS50125"/>
    </source>
</evidence>
<dbReference type="InterPro" id="IPR001054">
    <property type="entry name" value="A/G_cyclase"/>
</dbReference>
<dbReference type="PROSITE" id="PS50125">
    <property type="entry name" value="GUANYLATE_CYCLASE_2"/>
    <property type="match status" value="1"/>
</dbReference>
<dbReference type="InterPro" id="IPR029787">
    <property type="entry name" value="Nucleotide_cyclase"/>
</dbReference>
<dbReference type="PROSITE" id="PS50006">
    <property type="entry name" value="FHA_DOMAIN"/>
    <property type="match status" value="1"/>
</dbReference>
<dbReference type="EMBL" id="MSYM01000017">
    <property type="protein sequence ID" value="OLP05223.1"/>
    <property type="molecule type" value="Genomic_DNA"/>
</dbReference>
<accession>A0A1Q8YB64</accession>
<dbReference type="CDD" id="cd07302">
    <property type="entry name" value="CHD"/>
    <property type="match status" value="1"/>
</dbReference>
<feature type="domain" description="FHA" evidence="1">
    <location>
        <begin position="217"/>
        <end position="260"/>
    </location>
</feature>
<dbReference type="Pfam" id="PF00498">
    <property type="entry name" value="FHA"/>
    <property type="match status" value="1"/>
</dbReference>
<dbReference type="InterPro" id="IPR050697">
    <property type="entry name" value="Adenylyl/Guanylyl_Cyclase_3/4"/>
</dbReference>
<dbReference type="STRING" id="81479.RA876_10705"/>
<sequence length="303" mass="33161">MSVQSTVVFADLYGSTGVFEALGNAKATEVVTQATAWVAQRCSAHGGRVVKFLGDGVLILFEDSTKAVLAVMDLQHAYQQLLGRMPPKAYMPLRIGVARGGVEIVADDCYGDAVNIAARLSELTGPHQIWVNSDAVQDGFDLPDERFRMLGPIHIRGRAEPCRVFQVEWQDNLGSEQLTLHAGFEPSKMGGRDALGVHIELRWRDQKSDFNAFDLPLHIGRTHQAEFVVSDARVSRTHARLDWRNGSVVLVDLSSFGCWVRFAGSGTTLLLRREECVLHGKGDIALGTSFSDPTAPVVEFAVT</sequence>
<evidence type="ECO:0000313" key="4">
    <source>
        <dbReference type="Proteomes" id="UP000185911"/>
    </source>
</evidence>
<reference evidence="3 4" key="1">
    <citation type="submission" date="2017-01" db="EMBL/GenBank/DDBJ databases">
        <title>Genome sequence of Rhodoferax antarcticus ANT.BR, a psychrophilic purple nonsulfur bacterium from an Antarctic microbial mat.</title>
        <authorList>
            <person name="Baker J."/>
            <person name="Riester C."/>
            <person name="Skinner B."/>
            <person name="Newell A."/>
            <person name="Swingley W."/>
            <person name="Madigan M."/>
            <person name="Jung D."/>
            <person name="Asao M."/>
            <person name="Chen M."/>
            <person name="Loughlin P."/>
            <person name="Pan H."/>
            <person name="Lin S."/>
            <person name="Li N."/>
            <person name="Shaw J."/>
            <person name="Prado M."/>
            <person name="Sherman C."/>
            <person name="Li X."/>
            <person name="Tang J."/>
            <person name="Blankenship R."/>
            <person name="Zhao T."/>
            <person name="Touchman J."/>
            <person name="Sattley M."/>
        </authorList>
    </citation>
    <scope>NUCLEOTIDE SEQUENCE [LARGE SCALE GENOMIC DNA]</scope>
    <source>
        <strain evidence="3 4">ANT.BR</strain>
    </source>
</reference>
<gene>
    <name evidence="3" type="ORF">BLL52_3348</name>
</gene>
<dbReference type="GO" id="GO:0004016">
    <property type="term" value="F:adenylate cyclase activity"/>
    <property type="evidence" value="ECO:0007669"/>
    <property type="project" value="UniProtKB-ARBA"/>
</dbReference>
<organism evidence="3 4">
    <name type="scientific">Rhodoferax antarcticus ANT.BR</name>
    <dbReference type="NCBI Taxonomy" id="1111071"/>
    <lineage>
        <taxon>Bacteria</taxon>
        <taxon>Pseudomonadati</taxon>
        <taxon>Pseudomonadota</taxon>
        <taxon>Betaproteobacteria</taxon>
        <taxon>Burkholderiales</taxon>
        <taxon>Comamonadaceae</taxon>
        <taxon>Rhodoferax</taxon>
    </lineage>
</organism>
<dbReference type="Proteomes" id="UP000185911">
    <property type="component" value="Unassembled WGS sequence"/>
</dbReference>
<proteinExistence type="predicted"/>
<dbReference type="PANTHER" id="PTHR43081:SF1">
    <property type="entry name" value="ADENYLATE CYCLASE, TERMINAL-DIFFERENTIATION SPECIFIC"/>
    <property type="match status" value="1"/>
</dbReference>
<dbReference type="GO" id="GO:0035556">
    <property type="term" value="P:intracellular signal transduction"/>
    <property type="evidence" value="ECO:0007669"/>
    <property type="project" value="InterPro"/>
</dbReference>
<evidence type="ECO:0000313" key="3">
    <source>
        <dbReference type="EMBL" id="OLP05223.1"/>
    </source>
</evidence>
<dbReference type="GO" id="GO:0009190">
    <property type="term" value="P:cyclic nucleotide biosynthetic process"/>
    <property type="evidence" value="ECO:0007669"/>
    <property type="project" value="InterPro"/>
</dbReference>
<dbReference type="Pfam" id="PF00211">
    <property type="entry name" value="Guanylate_cyc"/>
    <property type="match status" value="1"/>
</dbReference>
<dbReference type="SMART" id="SM00240">
    <property type="entry name" value="FHA"/>
    <property type="match status" value="1"/>
</dbReference>